<evidence type="ECO:0000313" key="2">
    <source>
        <dbReference type="EMBL" id="CCH61891.1"/>
    </source>
</evidence>
<feature type="transmembrane region" description="Helical" evidence="1">
    <location>
        <begin position="60"/>
        <end position="80"/>
    </location>
</feature>
<dbReference type="Pfam" id="PF17276">
    <property type="entry name" value="DUF5341"/>
    <property type="match status" value="1"/>
</dbReference>
<dbReference type="RefSeq" id="XP_004181410.1">
    <property type="nucleotide sequence ID" value="XM_004181362.1"/>
</dbReference>
<dbReference type="AlphaFoldDB" id="I2H689"/>
<organism evidence="2 3">
    <name type="scientific">Henningerozyma blattae (strain ATCC 34711 / CBS 6284 / DSM 70876 / NBRC 10599 / NRRL Y-10934 / UCD 77-7)</name>
    <name type="common">Yeast</name>
    <name type="synonym">Tetrapisispora blattae</name>
    <dbReference type="NCBI Taxonomy" id="1071380"/>
    <lineage>
        <taxon>Eukaryota</taxon>
        <taxon>Fungi</taxon>
        <taxon>Dikarya</taxon>
        <taxon>Ascomycota</taxon>
        <taxon>Saccharomycotina</taxon>
        <taxon>Saccharomycetes</taxon>
        <taxon>Saccharomycetales</taxon>
        <taxon>Saccharomycetaceae</taxon>
        <taxon>Henningerozyma</taxon>
    </lineage>
</organism>
<accession>I2H689</accession>
<dbReference type="HOGENOM" id="CLU_778854_0_0_1"/>
<evidence type="ECO:0000256" key="1">
    <source>
        <dbReference type="SAM" id="Phobius"/>
    </source>
</evidence>
<proteinExistence type="predicted"/>
<feature type="transmembrane region" description="Helical" evidence="1">
    <location>
        <begin position="92"/>
        <end position="114"/>
    </location>
</feature>
<gene>
    <name evidence="2" type="primary">TBLA0F03540</name>
    <name evidence="2" type="ORF">TBLA_0F03540</name>
</gene>
<reference evidence="2 3" key="1">
    <citation type="journal article" date="2011" name="Proc. Natl. Acad. Sci. U.S.A.">
        <title>Evolutionary erosion of yeast sex chromosomes by mating-type switching accidents.</title>
        <authorList>
            <person name="Gordon J.L."/>
            <person name="Armisen D."/>
            <person name="Proux-Wera E."/>
            <person name="Oheigeartaigh S.S."/>
            <person name="Byrne K.P."/>
            <person name="Wolfe K.H."/>
        </authorList>
    </citation>
    <scope>NUCLEOTIDE SEQUENCE [LARGE SCALE GENOMIC DNA]</scope>
    <source>
        <strain evidence="3">ATCC 34711 / CBS 6284 / DSM 70876 / NBRC 10599 / NRRL Y-10934 / UCD 77-7</strain>
    </source>
</reference>
<keyword evidence="1" id="KW-0472">Membrane</keyword>
<dbReference type="OrthoDB" id="4066181at2759"/>
<dbReference type="InParanoid" id="I2H689"/>
<dbReference type="GeneID" id="14497088"/>
<keyword evidence="1" id="KW-1133">Transmembrane helix</keyword>
<evidence type="ECO:0000313" key="3">
    <source>
        <dbReference type="Proteomes" id="UP000002866"/>
    </source>
</evidence>
<dbReference type="InterPro" id="IPR035237">
    <property type="entry name" value="DUF5341"/>
</dbReference>
<feature type="transmembrane region" description="Helical" evidence="1">
    <location>
        <begin position="12"/>
        <end position="33"/>
    </location>
</feature>
<protein>
    <submittedName>
        <fullName evidence="2">Uncharacterized protein</fullName>
    </submittedName>
</protein>
<dbReference type="EMBL" id="HE806321">
    <property type="protein sequence ID" value="CCH61891.1"/>
    <property type="molecule type" value="Genomic_DNA"/>
</dbReference>
<name>I2H689_HENB6</name>
<dbReference type="KEGG" id="tbl:TBLA_0F03540"/>
<sequence length="365" mass="41534">MIPLLASYNQKKGIYCYFFTFLFIALLLNVVSLHHRKHSLWMGTVKLLVKRGTKWDAAKSAVLSGVLISAAATLFTAWQPVLCIVPTAPQCWTMIIGLTLTVLLTCGITARGLFREQFNHRNFDENNASNILASHIFTTFLDQYNLENTTEHTYPVYGLKDSSIVFYPPDETYSKVVQKFVDAGLGVPLLTMTNSSATSIQADNLTNFTTIHWNTALGKHTATHLEHYSLDEMVSDIIKQFQSGYNGTYHYNSEIEQSNENDCSERVKANWVSYNVPDDEDLMSQYEIRGSSLDSQGSWDGNIKSFANLFYTNQVHDSWKWSIDVVTENSIITCNFLDKFKWLRRKKRSFIHGEAYINQYGGISD</sequence>
<dbReference type="Proteomes" id="UP000002866">
    <property type="component" value="Chromosome 6"/>
</dbReference>
<keyword evidence="1" id="KW-0812">Transmembrane</keyword>
<keyword evidence="3" id="KW-1185">Reference proteome</keyword>